<evidence type="ECO:0000256" key="5">
    <source>
        <dbReference type="ARBA" id="ARBA00034313"/>
    </source>
</evidence>
<feature type="transmembrane region" description="Helical" evidence="6">
    <location>
        <begin position="12"/>
        <end position="41"/>
    </location>
</feature>
<evidence type="ECO:0000256" key="6">
    <source>
        <dbReference type="SAM" id="Phobius"/>
    </source>
</evidence>
<protein>
    <recommendedName>
        <fullName evidence="9">Noranthrone monooxygenase</fullName>
    </recommendedName>
</protein>
<gene>
    <name evidence="7" type="ORF">E0L32_003265</name>
</gene>
<feature type="transmembrane region" description="Helical" evidence="6">
    <location>
        <begin position="90"/>
        <end position="108"/>
    </location>
</feature>
<feature type="transmembrane region" description="Helical" evidence="6">
    <location>
        <begin position="61"/>
        <end position="78"/>
    </location>
</feature>
<keyword evidence="3 6" id="KW-1133">Transmembrane helix</keyword>
<reference evidence="7 8" key="1">
    <citation type="submission" date="2019-06" db="EMBL/GenBank/DDBJ databases">
        <title>Draft genome sequence of the filamentous fungus Phialemoniopsis curvata isolated from diesel fuel.</title>
        <authorList>
            <person name="Varaljay V.A."/>
            <person name="Lyon W.J."/>
            <person name="Crouch A.L."/>
            <person name="Drake C.E."/>
            <person name="Hollomon J.M."/>
            <person name="Nadeau L.J."/>
            <person name="Nunn H.S."/>
            <person name="Stevenson B.S."/>
            <person name="Bojanowski C.L."/>
            <person name="Crookes-Goodson W.J."/>
        </authorList>
    </citation>
    <scope>NUCLEOTIDE SEQUENCE [LARGE SCALE GENOMIC DNA]</scope>
    <source>
        <strain evidence="7 8">D216</strain>
    </source>
</reference>
<dbReference type="InterPro" id="IPR013901">
    <property type="entry name" value="Anthrone_oxy"/>
</dbReference>
<evidence type="ECO:0000313" key="7">
    <source>
        <dbReference type="EMBL" id="TPX17147.1"/>
    </source>
</evidence>
<feature type="transmembrane region" description="Helical" evidence="6">
    <location>
        <begin position="143"/>
        <end position="161"/>
    </location>
</feature>
<dbReference type="AlphaFoldDB" id="A0A507BB70"/>
<evidence type="ECO:0000256" key="4">
    <source>
        <dbReference type="ARBA" id="ARBA00023136"/>
    </source>
</evidence>
<dbReference type="OrthoDB" id="5954308at2759"/>
<dbReference type="GO" id="GO:0016020">
    <property type="term" value="C:membrane"/>
    <property type="evidence" value="ECO:0007669"/>
    <property type="project" value="UniProtKB-SubCell"/>
</dbReference>
<keyword evidence="4 6" id="KW-0472">Membrane</keyword>
<dbReference type="Proteomes" id="UP000319257">
    <property type="component" value="Unassembled WGS sequence"/>
</dbReference>
<dbReference type="GeneID" id="41970712"/>
<evidence type="ECO:0000256" key="1">
    <source>
        <dbReference type="ARBA" id="ARBA00004141"/>
    </source>
</evidence>
<organism evidence="7 8">
    <name type="scientific">Thyridium curvatum</name>
    <dbReference type="NCBI Taxonomy" id="1093900"/>
    <lineage>
        <taxon>Eukaryota</taxon>
        <taxon>Fungi</taxon>
        <taxon>Dikarya</taxon>
        <taxon>Ascomycota</taxon>
        <taxon>Pezizomycotina</taxon>
        <taxon>Sordariomycetes</taxon>
        <taxon>Sordariomycetidae</taxon>
        <taxon>Thyridiales</taxon>
        <taxon>Thyridiaceae</taxon>
        <taxon>Thyridium</taxon>
    </lineage>
</organism>
<name>A0A507BB70_9PEZI</name>
<evidence type="ECO:0008006" key="9">
    <source>
        <dbReference type="Google" id="ProtNLM"/>
    </source>
</evidence>
<keyword evidence="2 6" id="KW-0812">Transmembrane</keyword>
<accession>A0A507BB70</accession>
<dbReference type="PANTHER" id="PTHR35042:SF1">
    <property type="entry name" value="DUF1772-DOMAIN-CONTAINING PROTEIN"/>
    <property type="match status" value="1"/>
</dbReference>
<comment type="caution">
    <text evidence="7">The sequence shown here is derived from an EMBL/GenBank/DDBJ whole genome shotgun (WGS) entry which is preliminary data.</text>
</comment>
<proteinExistence type="inferred from homology"/>
<dbReference type="Pfam" id="PF08592">
    <property type="entry name" value="Anthrone_oxy"/>
    <property type="match status" value="1"/>
</dbReference>
<keyword evidence="8" id="KW-1185">Reference proteome</keyword>
<dbReference type="RefSeq" id="XP_030998858.1">
    <property type="nucleotide sequence ID" value="XM_031137546.1"/>
</dbReference>
<dbReference type="InParanoid" id="A0A507BB70"/>
<evidence type="ECO:0000313" key="8">
    <source>
        <dbReference type="Proteomes" id="UP000319257"/>
    </source>
</evidence>
<sequence length="162" mass="17020">MPESIPAIRIAATTGIVASAWISGSIAGLSLMAVPGMAAGLVPAQELARQWEAMFNIGKNLGPGMALFTLLPYSYAAYQRSAGNRDWRSYAVACGLTLAIVPYTLILMRPTNNQLLAAAAGATRSLGDEAVKDLLGKWKLLNLARSFLPLFGSLIGLSALLA</sequence>
<comment type="subcellular location">
    <subcellularLocation>
        <location evidence="1">Membrane</location>
        <topology evidence="1">Multi-pass membrane protein</topology>
    </subcellularLocation>
</comment>
<dbReference type="PANTHER" id="PTHR35042">
    <property type="entry name" value="ANTHRONE OXYGENASE ENCC"/>
    <property type="match status" value="1"/>
</dbReference>
<dbReference type="EMBL" id="SKBQ01000014">
    <property type="protein sequence ID" value="TPX17147.1"/>
    <property type="molecule type" value="Genomic_DNA"/>
</dbReference>
<comment type="similarity">
    <text evidence="5">Belongs to the anthrone oxygenase family.</text>
</comment>
<evidence type="ECO:0000256" key="3">
    <source>
        <dbReference type="ARBA" id="ARBA00022989"/>
    </source>
</evidence>
<evidence type="ECO:0000256" key="2">
    <source>
        <dbReference type="ARBA" id="ARBA00022692"/>
    </source>
</evidence>